<accession>A0A835INZ8</accession>
<keyword evidence="7" id="KW-1185">Reference proteome</keyword>
<dbReference type="PIRSF" id="PIRSF002131">
    <property type="entry name" value="Ribosomal_S11"/>
    <property type="match status" value="1"/>
</dbReference>
<comment type="similarity">
    <text evidence="1">Belongs to the universal ribosomal protein uS11 family.</text>
</comment>
<name>A0A835INZ8_9MAGN</name>
<dbReference type="EMBL" id="JADFTS010000002">
    <property type="protein sequence ID" value="KAF9621255.1"/>
    <property type="molecule type" value="Genomic_DNA"/>
</dbReference>
<keyword evidence="3" id="KW-0687">Ribonucleoprotein</keyword>
<evidence type="ECO:0000313" key="7">
    <source>
        <dbReference type="Proteomes" id="UP000631114"/>
    </source>
</evidence>
<dbReference type="AlphaFoldDB" id="A0A835INZ8"/>
<dbReference type="GO" id="GO:0003735">
    <property type="term" value="F:structural constituent of ribosome"/>
    <property type="evidence" value="ECO:0007669"/>
    <property type="project" value="InterPro"/>
</dbReference>
<evidence type="ECO:0000256" key="5">
    <source>
        <dbReference type="ARBA" id="ARBA00044343"/>
    </source>
</evidence>
<dbReference type="Proteomes" id="UP000631114">
    <property type="component" value="Unassembled WGS sequence"/>
</dbReference>
<dbReference type="GO" id="GO:0044391">
    <property type="term" value="C:ribosomal subunit"/>
    <property type="evidence" value="ECO:0007669"/>
    <property type="project" value="UniProtKB-ARBA"/>
</dbReference>
<evidence type="ECO:0000313" key="6">
    <source>
        <dbReference type="EMBL" id="KAF9621255.1"/>
    </source>
</evidence>
<evidence type="ECO:0000256" key="3">
    <source>
        <dbReference type="ARBA" id="ARBA00023274"/>
    </source>
</evidence>
<reference evidence="6 7" key="1">
    <citation type="submission" date="2020-10" db="EMBL/GenBank/DDBJ databases">
        <title>The Coptis chinensis genome and diversification of protoberbering-type alkaloids.</title>
        <authorList>
            <person name="Wang B."/>
            <person name="Shu S."/>
            <person name="Song C."/>
            <person name="Liu Y."/>
        </authorList>
    </citation>
    <scope>NUCLEOTIDE SEQUENCE [LARGE SCALE GENOMIC DNA]</scope>
    <source>
        <strain evidence="6">HL-2020</strain>
        <tissue evidence="6">Leaf</tissue>
    </source>
</reference>
<dbReference type="PANTHER" id="PTHR11759">
    <property type="entry name" value="40S RIBOSOMAL PROTEIN S14/30S RIBOSOMAL PROTEIN S11"/>
    <property type="match status" value="1"/>
</dbReference>
<gene>
    <name evidence="6" type="ORF">IFM89_018340</name>
</gene>
<keyword evidence="2" id="KW-0689">Ribosomal protein</keyword>
<protein>
    <recommendedName>
        <fullName evidence="4">Small ribosomal subunit protein uS11</fullName>
    </recommendedName>
    <alternativeName>
        <fullName evidence="5">40S ribosomal protein S14</fullName>
    </alternativeName>
</protein>
<dbReference type="OrthoDB" id="1677536at2759"/>
<dbReference type="Gene3D" id="3.30.420.80">
    <property type="entry name" value="Ribosomal protein S11"/>
    <property type="match status" value="1"/>
</dbReference>
<organism evidence="6 7">
    <name type="scientific">Coptis chinensis</name>
    <dbReference type="NCBI Taxonomy" id="261450"/>
    <lineage>
        <taxon>Eukaryota</taxon>
        <taxon>Viridiplantae</taxon>
        <taxon>Streptophyta</taxon>
        <taxon>Embryophyta</taxon>
        <taxon>Tracheophyta</taxon>
        <taxon>Spermatophyta</taxon>
        <taxon>Magnoliopsida</taxon>
        <taxon>Ranunculales</taxon>
        <taxon>Ranunculaceae</taxon>
        <taxon>Coptidoideae</taxon>
        <taxon>Coptis</taxon>
    </lineage>
</organism>
<dbReference type="InterPro" id="IPR001971">
    <property type="entry name" value="Ribosomal_uS11"/>
</dbReference>
<evidence type="ECO:0000256" key="2">
    <source>
        <dbReference type="ARBA" id="ARBA00022980"/>
    </source>
</evidence>
<comment type="caution">
    <text evidence="6">The sequence shown here is derived from an EMBL/GenBank/DDBJ whole genome shotgun (WGS) entry which is preliminary data.</text>
</comment>
<dbReference type="FunFam" id="3.30.420.80:FF:000018">
    <property type="entry name" value="40S ribosomal protein S14"/>
    <property type="match status" value="1"/>
</dbReference>
<sequence length="143" mass="15790">MSRRKTREAKEENVTSLGPTVRDGEYVFGVAQIFASLNDTFINVIDMSGRGSWFGLLVELRSKLIETNLCHMLLCLLHRFVVAVRCKELGITTLHIKLRAIGGSNTKTLGPSAQSALRALARFGLKIGHIKDVTPIPTDGTRR</sequence>
<evidence type="ECO:0000256" key="4">
    <source>
        <dbReference type="ARBA" id="ARBA00035160"/>
    </source>
</evidence>
<dbReference type="InterPro" id="IPR036967">
    <property type="entry name" value="Ribosomal_uS11_sf"/>
</dbReference>
<proteinExistence type="inferred from homology"/>
<dbReference type="GO" id="GO:0022626">
    <property type="term" value="C:cytosolic ribosome"/>
    <property type="evidence" value="ECO:0007669"/>
    <property type="project" value="UniProtKB-ARBA"/>
</dbReference>
<dbReference type="GO" id="GO:0006412">
    <property type="term" value="P:translation"/>
    <property type="evidence" value="ECO:0007669"/>
    <property type="project" value="InterPro"/>
</dbReference>
<dbReference type="SUPFAM" id="SSF53137">
    <property type="entry name" value="Translational machinery components"/>
    <property type="match status" value="1"/>
</dbReference>
<dbReference type="Pfam" id="PF00411">
    <property type="entry name" value="Ribosomal_S11"/>
    <property type="match status" value="1"/>
</dbReference>
<evidence type="ECO:0000256" key="1">
    <source>
        <dbReference type="ARBA" id="ARBA00006194"/>
    </source>
</evidence>